<dbReference type="PRINTS" id="PR00385">
    <property type="entry name" value="P450"/>
</dbReference>
<dbReference type="GO" id="GO:0006082">
    <property type="term" value="P:organic acid metabolic process"/>
    <property type="evidence" value="ECO:0007669"/>
    <property type="project" value="TreeGrafter"/>
</dbReference>
<evidence type="ECO:0000256" key="5">
    <source>
        <dbReference type="ARBA" id="ARBA00010617"/>
    </source>
</evidence>
<evidence type="ECO:0008006" key="19">
    <source>
        <dbReference type="Google" id="ProtNLM"/>
    </source>
</evidence>
<dbReference type="SUPFAM" id="SSF48264">
    <property type="entry name" value="Cytochrome P450"/>
    <property type="match status" value="1"/>
</dbReference>
<dbReference type="InterPro" id="IPR017972">
    <property type="entry name" value="Cyt_P450_CS"/>
</dbReference>
<keyword evidence="11 14" id="KW-0408">Iron</keyword>
<reference evidence="17 18" key="1">
    <citation type="journal article" date="2022" name="Nat. Ecol. Evol.">
        <title>A masculinizing supergene underlies an exaggerated male reproductive morph in a spider.</title>
        <authorList>
            <person name="Hendrickx F."/>
            <person name="De Corte Z."/>
            <person name="Sonet G."/>
            <person name="Van Belleghem S.M."/>
            <person name="Kostlbacher S."/>
            <person name="Vangestel C."/>
        </authorList>
    </citation>
    <scope>NUCLEOTIDE SEQUENCE [LARGE SCALE GENOMIC DNA]</scope>
    <source>
        <strain evidence="17">W744_W776</strain>
    </source>
</reference>
<evidence type="ECO:0000256" key="6">
    <source>
        <dbReference type="ARBA" id="ARBA00022617"/>
    </source>
</evidence>
<comment type="function">
    <text evidence="2">May be involved in the metabolism of insect hormones and in the breakdown of synthetic insecticides.</text>
</comment>
<evidence type="ECO:0000313" key="18">
    <source>
        <dbReference type="Proteomes" id="UP000827092"/>
    </source>
</evidence>
<sequence length="498" mass="56413">MDISWITDNGSFSPTTLSVVIATLVAAVAYYIFKNSDLPPGPTGVPFLGFWPFIDNVGFPQQFEKLKNKYGDVFSFTCTGTLYINLGSSKAVREAIITKSDCFSKRSEAFNYMTDIFEGGIFLQHSEEWKANRKFFVTTFKERVSLSVKDLLSGSLYDSVNSTMAELREKAEQTVNIVQVLVSKCNADFRLTLFGENGISEERVTEVNELYEPVIAFFTFPNIVVTGSIARYLILPFTPGYKLASANSKKIEKILYQIIDEHKATFDENHMRDIIDEYIRERIARGRKGDPTAHHFTDKGLMRSLIQFIGDGVFSVAGFISVFIYMLLEHPEEQEKIYRELVEVVGKDRQPTIEDKSRLTYTNAFIQEALRTSDAIASLPVLECTQDTTIRGYRIPKGSVLVLNVHNVHNDPEVYDEPQKFKPSRFVVTEGKRKPEPLLTFGVGKRACIGETFTMTQVFLLVTTLIKTFHISTPADVKNHELELFTEGKLIIVLKPRN</sequence>
<dbReference type="GO" id="GO:0016712">
    <property type="term" value="F:oxidoreductase activity, acting on paired donors, with incorporation or reduction of molecular oxygen, reduced flavin or flavoprotein as one donor, and incorporation of one atom of oxygen"/>
    <property type="evidence" value="ECO:0007669"/>
    <property type="project" value="TreeGrafter"/>
</dbReference>
<keyword evidence="13 16" id="KW-0472">Membrane</keyword>
<evidence type="ECO:0000256" key="11">
    <source>
        <dbReference type="ARBA" id="ARBA00023004"/>
    </source>
</evidence>
<dbReference type="FunFam" id="1.10.630.10:FF:000238">
    <property type="entry name" value="Cytochrome P450 2A6"/>
    <property type="match status" value="1"/>
</dbReference>
<evidence type="ECO:0000313" key="17">
    <source>
        <dbReference type="EMBL" id="KAG8176954.1"/>
    </source>
</evidence>
<dbReference type="EMBL" id="JAFNEN010000837">
    <property type="protein sequence ID" value="KAG8176954.1"/>
    <property type="molecule type" value="Genomic_DNA"/>
</dbReference>
<keyword evidence="16" id="KW-1133">Transmembrane helix</keyword>
<dbReference type="GO" id="GO:0005789">
    <property type="term" value="C:endoplasmic reticulum membrane"/>
    <property type="evidence" value="ECO:0007669"/>
    <property type="project" value="UniProtKB-SubCell"/>
</dbReference>
<evidence type="ECO:0000256" key="12">
    <source>
        <dbReference type="ARBA" id="ARBA00023033"/>
    </source>
</evidence>
<evidence type="ECO:0000256" key="3">
    <source>
        <dbReference type="ARBA" id="ARBA00004174"/>
    </source>
</evidence>
<dbReference type="PANTHER" id="PTHR24300:SF403">
    <property type="entry name" value="CYTOCHROME P450 306A1"/>
    <property type="match status" value="1"/>
</dbReference>
<dbReference type="GO" id="GO:0020037">
    <property type="term" value="F:heme binding"/>
    <property type="evidence" value="ECO:0007669"/>
    <property type="project" value="InterPro"/>
</dbReference>
<evidence type="ECO:0000256" key="15">
    <source>
        <dbReference type="RuleBase" id="RU000461"/>
    </source>
</evidence>
<feature type="transmembrane region" description="Helical" evidence="16">
    <location>
        <begin position="308"/>
        <end position="328"/>
    </location>
</feature>
<dbReference type="PRINTS" id="PR00463">
    <property type="entry name" value="EP450I"/>
</dbReference>
<dbReference type="Pfam" id="PF00067">
    <property type="entry name" value="p450"/>
    <property type="match status" value="1"/>
</dbReference>
<dbReference type="PROSITE" id="PS00086">
    <property type="entry name" value="CYTOCHROME_P450"/>
    <property type="match status" value="1"/>
</dbReference>
<evidence type="ECO:0000256" key="14">
    <source>
        <dbReference type="PIRSR" id="PIRSR602401-1"/>
    </source>
</evidence>
<organism evidence="17 18">
    <name type="scientific">Oedothorax gibbosus</name>
    <dbReference type="NCBI Taxonomy" id="931172"/>
    <lineage>
        <taxon>Eukaryota</taxon>
        <taxon>Metazoa</taxon>
        <taxon>Ecdysozoa</taxon>
        <taxon>Arthropoda</taxon>
        <taxon>Chelicerata</taxon>
        <taxon>Arachnida</taxon>
        <taxon>Araneae</taxon>
        <taxon>Araneomorphae</taxon>
        <taxon>Entelegynae</taxon>
        <taxon>Araneoidea</taxon>
        <taxon>Linyphiidae</taxon>
        <taxon>Erigoninae</taxon>
        <taxon>Oedothorax</taxon>
    </lineage>
</organism>
<feature type="binding site" description="axial binding residue" evidence="14">
    <location>
        <position position="448"/>
    </location>
    <ligand>
        <name>heme</name>
        <dbReference type="ChEBI" id="CHEBI:30413"/>
    </ligand>
    <ligandPart>
        <name>Fe</name>
        <dbReference type="ChEBI" id="CHEBI:18248"/>
    </ligandPart>
</feature>
<keyword evidence="18" id="KW-1185">Reference proteome</keyword>
<dbReference type="GO" id="GO:0005506">
    <property type="term" value="F:iron ion binding"/>
    <property type="evidence" value="ECO:0007669"/>
    <property type="project" value="InterPro"/>
</dbReference>
<evidence type="ECO:0000256" key="2">
    <source>
        <dbReference type="ARBA" id="ARBA00003690"/>
    </source>
</evidence>
<keyword evidence="16" id="KW-0812">Transmembrane</keyword>
<dbReference type="InterPro" id="IPR002401">
    <property type="entry name" value="Cyt_P450_E_grp-I"/>
</dbReference>
<dbReference type="GO" id="GO:0006805">
    <property type="term" value="P:xenobiotic metabolic process"/>
    <property type="evidence" value="ECO:0007669"/>
    <property type="project" value="TreeGrafter"/>
</dbReference>
<evidence type="ECO:0000256" key="8">
    <source>
        <dbReference type="ARBA" id="ARBA00022824"/>
    </source>
</evidence>
<dbReference type="GO" id="GO:0008395">
    <property type="term" value="F:steroid hydroxylase activity"/>
    <property type="evidence" value="ECO:0007669"/>
    <property type="project" value="TreeGrafter"/>
</dbReference>
<comment type="subcellular location">
    <subcellularLocation>
        <location evidence="4">Endoplasmic reticulum membrane</location>
        <topology evidence="4">Peripheral membrane protein</topology>
    </subcellularLocation>
    <subcellularLocation>
        <location evidence="3">Microsome membrane</location>
        <topology evidence="3">Peripheral membrane protein</topology>
    </subcellularLocation>
</comment>
<evidence type="ECO:0000256" key="1">
    <source>
        <dbReference type="ARBA" id="ARBA00001971"/>
    </source>
</evidence>
<keyword evidence="10 15" id="KW-0560">Oxidoreductase</keyword>
<evidence type="ECO:0000256" key="13">
    <source>
        <dbReference type="ARBA" id="ARBA00023136"/>
    </source>
</evidence>
<evidence type="ECO:0000256" key="4">
    <source>
        <dbReference type="ARBA" id="ARBA00004406"/>
    </source>
</evidence>
<evidence type="ECO:0000256" key="7">
    <source>
        <dbReference type="ARBA" id="ARBA00022723"/>
    </source>
</evidence>
<accession>A0AAV6TYU9</accession>
<dbReference type="InterPro" id="IPR050182">
    <property type="entry name" value="Cytochrome_P450_fam2"/>
</dbReference>
<comment type="caution">
    <text evidence="17">The sequence shown here is derived from an EMBL/GenBank/DDBJ whole genome shotgun (WGS) entry which is preliminary data.</text>
</comment>
<keyword evidence="6 14" id="KW-0349">Heme</keyword>
<dbReference type="Gene3D" id="1.10.630.10">
    <property type="entry name" value="Cytochrome P450"/>
    <property type="match status" value="1"/>
</dbReference>
<evidence type="ECO:0000256" key="9">
    <source>
        <dbReference type="ARBA" id="ARBA00022848"/>
    </source>
</evidence>
<keyword evidence="9" id="KW-0492">Microsome</keyword>
<gene>
    <name evidence="17" type="ORF">JTE90_015420</name>
</gene>
<keyword evidence="12 15" id="KW-0503">Monooxygenase</keyword>
<evidence type="ECO:0000256" key="10">
    <source>
        <dbReference type="ARBA" id="ARBA00023002"/>
    </source>
</evidence>
<keyword evidence="8" id="KW-0256">Endoplasmic reticulum</keyword>
<dbReference type="PANTHER" id="PTHR24300">
    <property type="entry name" value="CYTOCHROME P450 508A4-RELATED"/>
    <property type="match status" value="1"/>
</dbReference>
<dbReference type="Proteomes" id="UP000827092">
    <property type="component" value="Unassembled WGS sequence"/>
</dbReference>
<dbReference type="InterPro" id="IPR036396">
    <property type="entry name" value="Cyt_P450_sf"/>
</dbReference>
<dbReference type="AlphaFoldDB" id="A0AAV6TYU9"/>
<feature type="transmembrane region" description="Helical" evidence="16">
    <location>
        <begin position="12"/>
        <end position="33"/>
    </location>
</feature>
<name>A0AAV6TYU9_9ARAC</name>
<evidence type="ECO:0000256" key="16">
    <source>
        <dbReference type="SAM" id="Phobius"/>
    </source>
</evidence>
<dbReference type="InterPro" id="IPR001128">
    <property type="entry name" value="Cyt_P450"/>
</dbReference>
<keyword evidence="7 14" id="KW-0479">Metal-binding</keyword>
<protein>
    <recommendedName>
        <fullName evidence="19">Cytochrome P450</fullName>
    </recommendedName>
</protein>
<comment type="cofactor">
    <cofactor evidence="1 14">
        <name>heme</name>
        <dbReference type="ChEBI" id="CHEBI:30413"/>
    </cofactor>
</comment>
<comment type="similarity">
    <text evidence="5 15">Belongs to the cytochrome P450 family.</text>
</comment>
<proteinExistence type="inferred from homology"/>